<gene>
    <name evidence="2" type="ORF">PENSUB_10080</name>
</gene>
<keyword evidence="1" id="KW-0732">Signal</keyword>
<organism evidence="2 3">
    <name type="scientific">Penicillium subrubescens</name>
    <dbReference type="NCBI Taxonomy" id="1316194"/>
    <lineage>
        <taxon>Eukaryota</taxon>
        <taxon>Fungi</taxon>
        <taxon>Dikarya</taxon>
        <taxon>Ascomycota</taxon>
        <taxon>Pezizomycotina</taxon>
        <taxon>Eurotiomycetes</taxon>
        <taxon>Eurotiomycetidae</taxon>
        <taxon>Eurotiales</taxon>
        <taxon>Aspergillaceae</taxon>
        <taxon>Penicillium</taxon>
    </lineage>
</organism>
<protein>
    <submittedName>
        <fullName evidence="2">Uncharacterized protein</fullName>
    </submittedName>
</protein>
<feature type="signal peptide" evidence="1">
    <location>
        <begin position="1"/>
        <end position="18"/>
    </location>
</feature>
<dbReference type="Proteomes" id="UP000186955">
    <property type="component" value="Unassembled WGS sequence"/>
</dbReference>
<reference evidence="2 3" key="1">
    <citation type="submission" date="2016-10" db="EMBL/GenBank/DDBJ databases">
        <title>Genome sequence of the ascomycete fungus Penicillium subrubescens.</title>
        <authorList>
            <person name="De Vries R.P."/>
            <person name="Peng M."/>
            <person name="Dilokpimol A."/>
            <person name="Hilden K."/>
            <person name="Makela M.R."/>
            <person name="Grigoriev I."/>
            <person name="Riley R."/>
            <person name="Granchi Z."/>
        </authorList>
    </citation>
    <scope>NUCLEOTIDE SEQUENCE [LARGE SCALE GENOMIC DNA]</scope>
    <source>
        <strain evidence="2 3">CBS 132785</strain>
    </source>
</reference>
<dbReference type="OrthoDB" id="4267083at2759"/>
<dbReference type="AlphaFoldDB" id="A0A1Q5TAL6"/>
<evidence type="ECO:0000313" key="3">
    <source>
        <dbReference type="Proteomes" id="UP000186955"/>
    </source>
</evidence>
<name>A0A1Q5TAL6_9EURO</name>
<feature type="chain" id="PRO_5013089810" evidence="1">
    <location>
        <begin position="19"/>
        <end position="422"/>
    </location>
</feature>
<sequence>MIITRVLLLTGLVTSAIASAPSLNLFYGKNGFSKLRINKVVAEKNCGCNGTWNLSAFPNISEYFGASLTELIPSEKTTTSGKASASSLTIGRNTYTLALDYSEGYTHPHASNATVWARLISDMLAVGNYTPEHSILIGEYINTVGGTHNLTLTVYGDAACSGVFEPCAKVTPEETVLHPTRVAAGAMLDWSDKETLKKHLKYPAYNTTTLYELIIANATLPAFVYHEDIGAVVDTSSIRIGANNNHNLQSRQCIPSSYYAYYSEGAWATWGHWTPTTGCLYTGLDNAGGSLGFSVGFSMSYAESWGFGGSGIVAGLSPSFTFTLTEQYSWTWSYTCNVPANSVGQVYQRQFAGYGYVYQQLCYNAGACGITCGAAQGPNYAGAPDMAVLDYGCSTGCDNVACASYPGWTNLNVWSPSPPNSC</sequence>
<accession>A0A1Q5TAL6</accession>
<dbReference type="EMBL" id="MNBE01000695">
    <property type="protein sequence ID" value="OKO97286.1"/>
    <property type="molecule type" value="Genomic_DNA"/>
</dbReference>
<evidence type="ECO:0000256" key="1">
    <source>
        <dbReference type="SAM" id="SignalP"/>
    </source>
</evidence>
<evidence type="ECO:0000313" key="2">
    <source>
        <dbReference type="EMBL" id="OKO97286.1"/>
    </source>
</evidence>
<proteinExistence type="predicted"/>
<keyword evidence="3" id="KW-1185">Reference proteome</keyword>
<dbReference type="STRING" id="1316194.A0A1Q5TAL6"/>
<comment type="caution">
    <text evidence="2">The sequence shown here is derived from an EMBL/GenBank/DDBJ whole genome shotgun (WGS) entry which is preliminary data.</text>
</comment>